<evidence type="ECO:0000256" key="8">
    <source>
        <dbReference type="ARBA" id="ARBA00023136"/>
    </source>
</evidence>
<keyword evidence="8 9" id="KW-0472">Membrane</keyword>
<feature type="non-terminal residue" evidence="11">
    <location>
        <position position="1"/>
    </location>
</feature>
<keyword evidence="4 9" id="KW-0812">Transmembrane</keyword>
<dbReference type="InterPro" id="IPR001036">
    <property type="entry name" value="Acrflvin-R"/>
</dbReference>
<dbReference type="PROSITE" id="PS50156">
    <property type="entry name" value="SSD"/>
    <property type="match status" value="1"/>
</dbReference>
<proteinExistence type="predicted"/>
<feature type="non-terminal residue" evidence="11">
    <location>
        <position position="338"/>
    </location>
</feature>
<protein>
    <recommendedName>
        <fullName evidence="10">SSD domain-containing protein</fullName>
    </recommendedName>
</protein>
<dbReference type="EMBL" id="BARU01002904">
    <property type="protein sequence ID" value="GAH19061.1"/>
    <property type="molecule type" value="Genomic_DNA"/>
</dbReference>
<comment type="subcellular location">
    <subcellularLocation>
        <location evidence="1">Membrane</location>
        <topology evidence="1">Multi-pass membrane protein</topology>
    </subcellularLocation>
</comment>
<dbReference type="GO" id="GO:0005886">
    <property type="term" value="C:plasma membrane"/>
    <property type="evidence" value="ECO:0007669"/>
    <property type="project" value="TreeGrafter"/>
</dbReference>
<feature type="transmembrane region" description="Helical" evidence="9">
    <location>
        <begin position="253"/>
        <end position="273"/>
    </location>
</feature>
<feature type="transmembrane region" description="Helical" evidence="9">
    <location>
        <begin position="66"/>
        <end position="85"/>
    </location>
</feature>
<keyword evidence="3" id="KW-1003">Cell membrane</keyword>
<evidence type="ECO:0000259" key="10">
    <source>
        <dbReference type="PROSITE" id="PS50156"/>
    </source>
</evidence>
<keyword evidence="2" id="KW-0813">Transport</keyword>
<sequence>QPFIPDDEHALLIVTPVGNMDDREALQATNDIEGFFTANPLLDINTTVISSTKLVNAISSSMGRNMAILLGLSVVAMIVILLGIFRVRWRLLSLLMVGISALWTFGLMGYFSVPLTMATMAVLPILIGLGIDYSIQFHNRYQEELTRSKSVGDAIINSMSRILPTVGIALLATIIGFITLYISEVPMIRDFGMMLAVGIVLSYVAGLFLLHSIVYLGDRRVPIKQLSEAALKASGRIERVLSRIAKLAVNNTLPIFLIALVFAIAGGVVDHWLPTNTDYEELMPQDTVELIELRELREIVGSGGEIRFMIEADDVTSPAVLGWLKEYQDEALALHPEL</sequence>
<accession>X1DE50</accession>
<dbReference type="GO" id="GO:0022857">
    <property type="term" value="F:transmembrane transporter activity"/>
    <property type="evidence" value="ECO:0007669"/>
    <property type="project" value="InterPro"/>
</dbReference>
<evidence type="ECO:0000313" key="11">
    <source>
        <dbReference type="EMBL" id="GAH19061.1"/>
    </source>
</evidence>
<dbReference type="SUPFAM" id="SSF82866">
    <property type="entry name" value="Multidrug efflux transporter AcrB transmembrane domain"/>
    <property type="match status" value="1"/>
</dbReference>
<dbReference type="PANTHER" id="PTHR30081:SF10">
    <property type="entry name" value="SSD DOMAIN-CONTAINING PROTEIN"/>
    <property type="match status" value="1"/>
</dbReference>
<dbReference type="InterPro" id="IPR022813">
    <property type="entry name" value="SecD/SecF_arch_bac"/>
</dbReference>
<evidence type="ECO:0000256" key="4">
    <source>
        <dbReference type="ARBA" id="ARBA00022692"/>
    </source>
</evidence>
<feature type="transmembrane region" description="Helical" evidence="9">
    <location>
        <begin position="92"/>
        <end position="111"/>
    </location>
</feature>
<dbReference type="InterPro" id="IPR000731">
    <property type="entry name" value="SSD"/>
</dbReference>
<dbReference type="PANTHER" id="PTHR30081">
    <property type="entry name" value="PROTEIN-EXPORT MEMBRANE PROTEIN SEC"/>
    <property type="match status" value="1"/>
</dbReference>
<keyword evidence="7" id="KW-0811">Translocation</keyword>
<comment type="caution">
    <text evidence="11">The sequence shown here is derived from an EMBL/GenBank/DDBJ whole genome shotgun (WGS) entry which is preliminary data.</text>
</comment>
<dbReference type="PRINTS" id="PR00702">
    <property type="entry name" value="ACRIFLAVINRP"/>
</dbReference>
<dbReference type="GO" id="GO:0015031">
    <property type="term" value="P:protein transport"/>
    <property type="evidence" value="ECO:0007669"/>
    <property type="project" value="UniProtKB-KW"/>
</dbReference>
<evidence type="ECO:0000256" key="6">
    <source>
        <dbReference type="ARBA" id="ARBA00022989"/>
    </source>
</evidence>
<dbReference type="AlphaFoldDB" id="X1DE50"/>
<organism evidence="11">
    <name type="scientific">marine sediment metagenome</name>
    <dbReference type="NCBI Taxonomy" id="412755"/>
    <lineage>
        <taxon>unclassified sequences</taxon>
        <taxon>metagenomes</taxon>
        <taxon>ecological metagenomes</taxon>
    </lineage>
</organism>
<feature type="domain" description="SSD" evidence="10">
    <location>
        <begin position="91"/>
        <end position="216"/>
    </location>
</feature>
<evidence type="ECO:0000256" key="7">
    <source>
        <dbReference type="ARBA" id="ARBA00023010"/>
    </source>
</evidence>
<feature type="transmembrane region" description="Helical" evidence="9">
    <location>
        <begin position="194"/>
        <end position="216"/>
    </location>
</feature>
<evidence type="ECO:0000256" key="3">
    <source>
        <dbReference type="ARBA" id="ARBA00022475"/>
    </source>
</evidence>
<dbReference type="Gene3D" id="1.20.1640.10">
    <property type="entry name" value="Multidrug efflux transporter AcrB transmembrane domain"/>
    <property type="match status" value="1"/>
</dbReference>
<name>X1DE50_9ZZZZ</name>
<evidence type="ECO:0000256" key="5">
    <source>
        <dbReference type="ARBA" id="ARBA00022927"/>
    </source>
</evidence>
<reference evidence="11" key="1">
    <citation type="journal article" date="2014" name="Front. Microbiol.">
        <title>High frequency of phylogenetically diverse reductive dehalogenase-homologous genes in deep subseafloor sedimentary metagenomes.</title>
        <authorList>
            <person name="Kawai M."/>
            <person name="Futagami T."/>
            <person name="Toyoda A."/>
            <person name="Takaki Y."/>
            <person name="Nishi S."/>
            <person name="Hori S."/>
            <person name="Arai W."/>
            <person name="Tsubouchi T."/>
            <person name="Morono Y."/>
            <person name="Uchiyama I."/>
            <person name="Ito T."/>
            <person name="Fujiyama A."/>
            <person name="Inagaki F."/>
            <person name="Takami H."/>
        </authorList>
    </citation>
    <scope>NUCLEOTIDE SEQUENCE</scope>
    <source>
        <strain evidence="11">Expedition CK06-06</strain>
    </source>
</reference>
<dbReference type="Pfam" id="PF03176">
    <property type="entry name" value="MMPL"/>
    <property type="match status" value="1"/>
</dbReference>
<feature type="transmembrane region" description="Helical" evidence="9">
    <location>
        <begin position="117"/>
        <end position="135"/>
    </location>
</feature>
<evidence type="ECO:0000256" key="9">
    <source>
        <dbReference type="SAM" id="Phobius"/>
    </source>
</evidence>
<feature type="transmembrane region" description="Helical" evidence="9">
    <location>
        <begin position="162"/>
        <end position="182"/>
    </location>
</feature>
<keyword evidence="5" id="KW-0653">Protein transport</keyword>
<gene>
    <name evidence="11" type="ORF">S03H2_06573</name>
</gene>
<evidence type="ECO:0000256" key="1">
    <source>
        <dbReference type="ARBA" id="ARBA00004141"/>
    </source>
</evidence>
<evidence type="ECO:0000256" key="2">
    <source>
        <dbReference type="ARBA" id="ARBA00022448"/>
    </source>
</evidence>
<dbReference type="InterPro" id="IPR004869">
    <property type="entry name" value="MMPL_dom"/>
</dbReference>
<keyword evidence="6 9" id="KW-1133">Transmembrane helix</keyword>